<evidence type="ECO:0000256" key="2">
    <source>
        <dbReference type="ARBA" id="ARBA00023125"/>
    </source>
</evidence>
<keyword evidence="2 4" id="KW-0238">DNA-binding</keyword>
<dbReference type="Pfam" id="PF16925">
    <property type="entry name" value="TetR_C_13"/>
    <property type="match status" value="1"/>
</dbReference>
<dbReference type="RefSeq" id="WP_090190589.1">
    <property type="nucleotide sequence ID" value="NZ_CAXIDI010000019.1"/>
</dbReference>
<keyword evidence="7" id="KW-1185">Reference proteome</keyword>
<dbReference type="Gene3D" id="1.10.10.60">
    <property type="entry name" value="Homeodomain-like"/>
    <property type="match status" value="1"/>
</dbReference>
<reference evidence="6 7" key="1">
    <citation type="submission" date="2016-10" db="EMBL/GenBank/DDBJ databases">
        <authorList>
            <person name="de Groot N.N."/>
        </authorList>
    </citation>
    <scope>NUCLEOTIDE SEQUENCE [LARGE SCALE GENOMIC DNA]</scope>
    <source>
        <strain evidence="6 7">DSM 16199</strain>
    </source>
</reference>
<keyword evidence="1" id="KW-0805">Transcription regulation</keyword>
<dbReference type="EMBL" id="FOTF01000017">
    <property type="protein sequence ID" value="SFL39927.1"/>
    <property type="molecule type" value="Genomic_DNA"/>
</dbReference>
<dbReference type="InterPro" id="IPR009057">
    <property type="entry name" value="Homeodomain-like_sf"/>
</dbReference>
<feature type="DNA-binding region" description="H-T-H motif" evidence="4">
    <location>
        <begin position="29"/>
        <end position="48"/>
    </location>
</feature>
<dbReference type="InterPro" id="IPR036271">
    <property type="entry name" value="Tet_transcr_reg_TetR-rel_C_sf"/>
</dbReference>
<dbReference type="SUPFAM" id="SSF46689">
    <property type="entry name" value="Homeodomain-like"/>
    <property type="match status" value="1"/>
</dbReference>
<dbReference type="GeneID" id="97889676"/>
<dbReference type="GO" id="GO:0003677">
    <property type="term" value="F:DNA binding"/>
    <property type="evidence" value="ECO:0007669"/>
    <property type="project" value="UniProtKB-UniRule"/>
</dbReference>
<gene>
    <name evidence="6" type="ORF">SAMN04488004_11726</name>
</gene>
<dbReference type="AlphaFoldDB" id="A0A1I4HE40"/>
<protein>
    <submittedName>
        <fullName evidence="6">Transcriptional regulator, TetR family</fullName>
    </submittedName>
</protein>
<dbReference type="Pfam" id="PF00440">
    <property type="entry name" value="TetR_N"/>
    <property type="match status" value="1"/>
</dbReference>
<organism evidence="6 7">
    <name type="scientific">Loktanella salsilacus</name>
    <dbReference type="NCBI Taxonomy" id="195913"/>
    <lineage>
        <taxon>Bacteria</taxon>
        <taxon>Pseudomonadati</taxon>
        <taxon>Pseudomonadota</taxon>
        <taxon>Alphaproteobacteria</taxon>
        <taxon>Rhodobacterales</taxon>
        <taxon>Roseobacteraceae</taxon>
        <taxon>Loktanella</taxon>
    </lineage>
</organism>
<evidence type="ECO:0000256" key="4">
    <source>
        <dbReference type="PROSITE-ProRule" id="PRU00335"/>
    </source>
</evidence>
<feature type="domain" description="HTH tetR-type" evidence="5">
    <location>
        <begin position="6"/>
        <end position="66"/>
    </location>
</feature>
<dbReference type="Proteomes" id="UP000199550">
    <property type="component" value="Unassembled WGS sequence"/>
</dbReference>
<dbReference type="SUPFAM" id="SSF48498">
    <property type="entry name" value="Tetracyclin repressor-like, C-terminal domain"/>
    <property type="match status" value="1"/>
</dbReference>
<dbReference type="PANTHER" id="PTHR47506:SF10">
    <property type="entry name" value="TRANSCRIPTIONAL REGULATORY PROTEIN"/>
    <property type="match status" value="1"/>
</dbReference>
<evidence type="ECO:0000259" key="5">
    <source>
        <dbReference type="PROSITE" id="PS50977"/>
    </source>
</evidence>
<dbReference type="OrthoDB" id="9779746at2"/>
<proteinExistence type="predicted"/>
<evidence type="ECO:0000256" key="3">
    <source>
        <dbReference type="ARBA" id="ARBA00023163"/>
    </source>
</evidence>
<dbReference type="InterPro" id="IPR001647">
    <property type="entry name" value="HTH_TetR"/>
</dbReference>
<evidence type="ECO:0000313" key="7">
    <source>
        <dbReference type="Proteomes" id="UP000199550"/>
    </source>
</evidence>
<dbReference type="Gene3D" id="1.10.357.10">
    <property type="entry name" value="Tetracycline Repressor, domain 2"/>
    <property type="match status" value="1"/>
</dbReference>
<dbReference type="STRING" id="195913.SAMN04488004_11726"/>
<dbReference type="InterPro" id="IPR011075">
    <property type="entry name" value="TetR_C"/>
</dbReference>
<keyword evidence="3" id="KW-0804">Transcription</keyword>
<evidence type="ECO:0000256" key="1">
    <source>
        <dbReference type="ARBA" id="ARBA00023015"/>
    </source>
</evidence>
<name>A0A1I4HE40_9RHOB</name>
<accession>A0A1I4HE40</accession>
<sequence>MPRDPSYDREAALQSAMNLFWVKGYNATSLKDLEAALKMRPGSIYAAFQSKEALFHEALDLYAGRMEAELAATIANAASPLGALRGYLVSLGGLEPCEKPSTACMLVKSLLEIQTDNPVLRGAVLAHLEKVRQHLTQAFVNAQAAGEIPADADPDRLAQRMQTYVFGLKIQAQRETDPVAMQRLADDLSQEIAGLARAA</sequence>
<evidence type="ECO:0000313" key="6">
    <source>
        <dbReference type="EMBL" id="SFL39927.1"/>
    </source>
</evidence>
<dbReference type="PROSITE" id="PS50977">
    <property type="entry name" value="HTH_TETR_2"/>
    <property type="match status" value="1"/>
</dbReference>
<dbReference type="PANTHER" id="PTHR47506">
    <property type="entry name" value="TRANSCRIPTIONAL REGULATORY PROTEIN"/>
    <property type="match status" value="1"/>
</dbReference>